<dbReference type="PANTHER" id="PTHR37477">
    <property type="entry name" value="COBALT-PRECORRIN-5A HYDROLASE"/>
    <property type="match status" value="1"/>
</dbReference>
<dbReference type="InterPro" id="IPR021745">
    <property type="entry name" value="CbiG_mid"/>
</dbReference>
<dbReference type="Gene3D" id="3.30.420.180">
    <property type="entry name" value="CobE/GbiG C-terminal domain"/>
    <property type="match status" value="1"/>
</dbReference>
<feature type="domain" description="Cobalamin biosynthesis central region" evidence="3">
    <location>
        <begin position="135"/>
        <end position="226"/>
    </location>
</feature>
<evidence type="ECO:0000259" key="3">
    <source>
        <dbReference type="Pfam" id="PF11761"/>
    </source>
</evidence>
<comment type="caution">
    <text evidence="4">The sequence shown here is derived from an EMBL/GenBank/DDBJ whole genome shotgun (WGS) entry which is preliminary data.</text>
</comment>
<protein>
    <submittedName>
        <fullName evidence="4">Cobalt-precorrin 5A hydrolase</fullName>
    </submittedName>
</protein>
<dbReference type="EMBL" id="JAUOZS010000001">
    <property type="protein sequence ID" value="MDT8901746.1"/>
    <property type="molecule type" value="Genomic_DNA"/>
</dbReference>
<dbReference type="SUPFAM" id="SSF159672">
    <property type="entry name" value="CbiG N-terminal domain-like"/>
    <property type="match status" value="1"/>
</dbReference>
<dbReference type="Pfam" id="PF01890">
    <property type="entry name" value="CbiG_C"/>
    <property type="match status" value="1"/>
</dbReference>
<dbReference type="GO" id="GO:0016787">
    <property type="term" value="F:hydrolase activity"/>
    <property type="evidence" value="ECO:0007669"/>
    <property type="project" value="UniProtKB-KW"/>
</dbReference>
<proteinExistence type="predicted"/>
<sequence>MKTAVISVTDNGARLAAGIAAKLTCKIDLYAKAGREGGTKAVTYESLSELVAAIYNKYNGLLFVMAAGIVVRVIAPHIRDKRYDPAVVVMDEAGRHAISLLAGHIGGANELTRVFADAAGAVPVITTATDIQHKPAPDVLAARIGLEIEPFDQLKHINAALVAGKRVVFFIDCTLPNHEHYVKLAAEQCIMLVTSEDLVHTDRYDAAVVISDKEMYMVKPHIFLRPATMAVGVGCRRGVTSAALFTAITDACKKIGRSVKSVGSVATTAVKDDEIGLLAMVEQMAVPFRTYSNEQLQQCIEKNGLETSPFVEEQIGVGNVCEAAALLAAGTDRLLLCKTIYDKISVAIAEVKSPSSV</sequence>
<evidence type="ECO:0000259" key="1">
    <source>
        <dbReference type="Pfam" id="PF01890"/>
    </source>
</evidence>
<dbReference type="InterPro" id="IPR038029">
    <property type="entry name" value="GbiG_N_sf"/>
</dbReference>
<dbReference type="InterPro" id="IPR036518">
    <property type="entry name" value="CobE/GbiG_C_sf"/>
</dbReference>
<evidence type="ECO:0000313" key="5">
    <source>
        <dbReference type="Proteomes" id="UP001254848"/>
    </source>
</evidence>
<dbReference type="PANTHER" id="PTHR37477:SF1">
    <property type="entry name" value="COBALT-PRECORRIN-5A HYDROLASE"/>
    <property type="match status" value="1"/>
</dbReference>
<dbReference type="Pfam" id="PF11760">
    <property type="entry name" value="CbiG_N"/>
    <property type="match status" value="1"/>
</dbReference>
<dbReference type="Proteomes" id="UP001254848">
    <property type="component" value="Unassembled WGS sequence"/>
</dbReference>
<dbReference type="Gene3D" id="3.40.50.11220">
    <property type="match status" value="1"/>
</dbReference>
<gene>
    <name evidence="4" type="ORF">Q4T40_10865</name>
</gene>
<feature type="domain" description="CobE/GbiG C-terminal" evidence="1">
    <location>
        <begin position="230"/>
        <end position="349"/>
    </location>
</feature>
<name>A0ABU3P0Y6_9FIRM</name>
<evidence type="ECO:0000259" key="2">
    <source>
        <dbReference type="Pfam" id="PF11760"/>
    </source>
</evidence>
<feature type="domain" description="Cobalamin synthesis G N-terminal" evidence="2">
    <location>
        <begin position="50"/>
        <end position="130"/>
    </location>
</feature>
<keyword evidence="5" id="KW-1185">Reference proteome</keyword>
<accession>A0ABU3P0Y6</accession>
<dbReference type="InterPro" id="IPR021744">
    <property type="entry name" value="CbiG_N"/>
</dbReference>
<evidence type="ECO:0000313" key="4">
    <source>
        <dbReference type="EMBL" id="MDT8901746.1"/>
    </source>
</evidence>
<dbReference type="InterPro" id="IPR002750">
    <property type="entry name" value="CobE/GbiG_C"/>
</dbReference>
<organism evidence="4 5">
    <name type="scientific">Anaeroselena agilis</name>
    <dbReference type="NCBI Taxonomy" id="3063788"/>
    <lineage>
        <taxon>Bacteria</taxon>
        <taxon>Bacillati</taxon>
        <taxon>Bacillota</taxon>
        <taxon>Negativicutes</taxon>
        <taxon>Acetonemataceae</taxon>
        <taxon>Anaeroselena</taxon>
    </lineage>
</organism>
<dbReference type="SUPFAM" id="SSF159664">
    <property type="entry name" value="CobE/GbiG C-terminal domain-like"/>
    <property type="match status" value="1"/>
</dbReference>
<keyword evidence="4" id="KW-0378">Hydrolase</keyword>
<dbReference type="InterPro" id="IPR052553">
    <property type="entry name" value="CbiG_hydrolase"/>
</dbReference>
<dbReference type="Pfam" id="PF11761">
    <property type="entry name" value="CbiG_mid"/>
    <property type="match status" value="1"/>
</dbReference>
<dbReference type="RefSeq" id="WP_413780250.1">
    <property type="nucleotide sequence ID" value="NZ_JAUOZS010000001.1"/>
</dbReference>
<reference evidence="4 5" key="1">
    <citation type="submission" date="2023-07" db="EMBL/GenBank/DDBJ databases">
        <title>The novel representative of Negativicutes class, Anaeroselena agilis gen. nov. sp. nov.</title>
        <authorList>
            <person name="Prokofeva M.I."/>
            <person name="Elcheninov A.G."/>
            <person name="Klyukina A."/>
            <person name="Kublanov I.V."/>
            <person name="Frolov E.N."/>
            <person name="Podosokorskaya O.A."/>
        </authorList>
    </citation>
    <scope>NUCLEOTIDE SEQUENCE [LARGE SCALE GENOMIC DNA]</scope>
    <source>
        <strain evidence="4 5">4137-cl</strain>
    </source>
</reference>